<dbReference type="PANTHER" id="PTHR11735">
    <property type="entry name" value="TRNA N6-ADENOSINE THREONYLCARBAMOYLTRANSFERASE"/>
    <property type="match status" value="1"/>
</dbReference>
<dbReference type="SUPFAM" id="SSF53067">
    <property type="entry name" value="Actin-like ATPase domain"/>
    <property type="match status" value="1"/>
</dbReference>
<comment type="similarity">
    <text evidence="7">Belongs to the KAE1 / TsaD family.</text>
</comment>
<evidence type="ECO:0000313" key="10">
    <source>
        <dbReference type="EMBL" id="KAJ1972195.1"/>
    </source>
</evidence>
<keyword evidence="4 7" id="KW-0479">Metal-binding</keyword>
<dbReference type="InterPro" id="IPR022450">
    <property type="entry name" value="TsaD"/>
</dbReference>
<comment type="caution">
    <text evidence="10">The sequence shown here is derived from an EMBL/GenBank/DDBJ whole genome shotgun (WGS) entry which is preliminary data.</text>
</comment>
<evidence type="ECO:0000256" key="1">
    <source>
        <dbReference type="ARBA" id="ARBA00012156"/>
    </source>
</evidence>
<evidence type="ECO:0000256" key="6">
    <source>
        <dbReference type="ARBA" id="ARBA00048117"/>
    </source>
</evidence>
<feature type="domain" description="Gcp-like" evidence="9">
    <location>
        <begin position="45"/>
        <end position="124"/>
    </location>
</feature>
<name>A0A9W8B258_9FUNG</name>
<evidence type="ECO:0000256" key="3">
    <source>
        <dbReference type="ARBA" id="ARBA00022694"/>
    </source>
</evidence>
<dbReference type="Gene3D" id="3.30.420.40">
    <property type="match status" value="3"/>
</dbReference>
<gene>
    <name evidence="10" type="primary">QRI7</name>
    <name evidence="10" type="ORF">H4R34_005488</name>
</gene>
<protein>
    <recommendedName>
        <fullName evidence="1">N(6)-L-threonylcarbamoyladenine synthase</fullName>
        <ecNumber evidence="1">2.3.1.234</ecNumber>
    </recommendedName>
</protein>
<comment type="cofactor">
    <cofactor evidence="7">
        <name>a divalent metal cation</name>
        <dbReference type="ChEBI" id="CHEBI:60240"/>
    </cofactor>
    <text evidence="7">Binds 1 divalent metal cation per subunit.</text>
</comment>
<keyword evidence="7" id="KW-0496">Mitochondrion</keyword>
<evidence type="ECO:0000256" key="4">
    <source>
        <dbReference type="ARBA" id="ARBA00022723"/>
    </source>
</evidence>
<keyword evidence="11" id="KW-1185">Reference proteome</keyword>
<feature type="region of interest" description="Disordered" evidence="8">
    <location>
        <begin position="234"/>
        <end position="253"/>
    </location>
</feature>
<sequence length="392" mass="41797">MGCHWSPLPGLSRRTLSVSQRPVRVLGLETSCDDTAAAVVDGNGQVLGEALAGQQDAHEPNGGIVPTLALQKHTQNTPFVVKEALERSGLSIHDIDAIAVTRGPGIGSSLSVGLNAAKTLAAVCGLLISGGHTLLVIVHDVNEYTQLGTTTDDSVGDAFDKVARGLRLPWKPGRGGGAGAALEAVAVHGDPQQLPFQLTVPLSTNQQASSLNFSFSGLKTDVFRRINDEATRAASISDTVDPAKPPRSTTATTKVDPYTQRFSTTHPPLGAQFTANLAAAFQEAVLKHILRRLKLTMAHCNDQRVQPTALVVSGGVASNQYLRSNLTQWMADHHQLQVLCPPPRLCTDNGVMVAWAGIERMAKGYLDDYGIGIVPRWPLEALRHWPKVPGHD</sequence>
<keyword evidence="2 7" id="KW-0808">Transferase</keyword>
<comment type="catalytic activity">
    <reaction evidence="6 7">
        <text>L-threonylcarbamoyladenylate + adenosine(37) in tRNA = N(6)-L-threonylcarbamoyladenosine(37) in tRNA + AMP + H(+)</text>
        <dbReference type="Rhea" id="RHEA:37059"/>
        <dbReference type="Rhea" id="RHEA-COMP:10162"/>
        <dbReference type="Rhea" id="RHEA-COMP:10163"/>
        <dbReference type="ChEBI" id="CHEBI:15378"/>
        <dbReference type="ChEBI" id="CHEBI:73682"/>
        <dbReference type="ChEBI" id="CHEBI:74411"/>
        <dbReference type="ChEBI" id="CHEBI:74418"/>
        <dbReference type="ChEBI" id="CHEBI:456215"/>
        <dbReference type="EC" id="2.3.1.234"/>
    </reaction>
</comment>
<feature type="domain" description="Gcp-like" evidence="9">
    <location>
        <begin position="125"/>
        <end position="355"/>
    </location>
</feature>
<evidence type="ECO:0000259" key="9">
    <source>
        <dbReference type="Pfam" id="PF00814"/>
    </source>
</evidence>
<dbReference type="GO" id="GO:0072670">
    <property type="term" value="P:mitochondrial tRNA threonylcarbamoyladenosine modification"/>
    <property type="evidence" value="ECO:0007669"/>
    <property type="project" value="TreeGrafter"/>
</dbReference>
<dbReference type="InterPro" id="IPR017861">
    <property type="entry name" value="KAE1/TsaD"/>
</dbReference>
<evidence type="ECO:0000256" key="7">
    <source>
        <dbReference type="HAMAP-Rule" id="MF_03179"/>
    </source>
</evidence>
<evidence type="ECO:0000256" key="8">
    <source>
        <dbReference type="SAM" id="MobiDB-lite"/>
    </source>
</evidence>
<evidence type="ECO:0000256" key="2">
    <source>
        <dbReference type="ARBA" id="ARBA00022679"/>
    </source>
</evidence>
<evidence type="ECO:0000313" key="11">
    <source>
        <dbReference type="Proteomes" id="UP001151582"/>
    </source>
</evidence>
<dbReference type="GO" id="GO:0046872">
    <property type="term" value="F:metal ion binding"/>
    <property type="evidence" value="ECO:0007669"/>
    <property type="project" value="UniProtKB-KW"/>
</dbReference>
<dbReference type="GO" id="GO:0061711">
    <property type="term" value="F:tRNA N(6)-L-threonylcarbamoyladenine synthase activity"/>
    <property type="evidence" value="ECO:0007669"/>
    <property type="project" value="UniProtKB-EC"/>
</dbReference>
<organism evidence="10 11">
    <name type="scientific">Dimargaris verticillata</name>
    <dbReference type="NCBI Taxonomy" id="2761393"/>
    <lineage>
        <taxon>Eukaryota</taxon>
        <taxon>Fungi</taxon>
        <taxon>Fungi incertae sedis</taxon>
        <taxon>Zoopagomycota</taxon>
        <taxon>Kickxellomycotina</taxon>
        <taxon>Dimargaritomycetes</taxon>
        <taxon>Dimargaritales</taxon>
        <taxon>Dimargaritaceae</taxon>
        <taxon>Dimargaris</taxon>
    </lineage>
</organism>
<keyword evidence="3 7" id="KW-0819">tRNA processing</keyword>
<accession>A0A9W8B258</accession>
<comment type="function">
    <text evidence="7">Required for the formation of a threonylcarbamoyl group on adenosine at position 37 (t(6)A37) in mitochondrial tRNAs that read codons beginning with adenine. Probably involved in the transfer of the threonylcarbamoyl moiety of threonylcarbamoyl-AMP (TC-AMP) to the N6 group of A37. Involved in mitochondrial genome maintenance.</text>
</comment>
<dbReference type="InterPro" id="IPR043129">
    <property type="entry name" value="ATPase_NBD"/>
</dbReference>
<dbReference type="EMBL" id="JANBQB010001128">
    <property type="protein sequence ID" value="KAJ1972195.1"/>
    <property type="molecule type" value="Genomic_DNA"/>
</dbReference>
<comment type="subcellular location">
    <subcellularLocation>
        <location evidence="7">Mitochondrion</location>
    </subcellularLocation>
</comment>
<dbReference type="GO" id="GO:0005739">
    <property type="term" value="C:mitochondrion"/>
    <property type="evidence" value="ECO:0007669"/>
    <property type="project" value="UniProtKB-SubCell"/>
</dbReference>
<dbReference type="CDD" id="cd24134">
    <property type="entry name" value="ASKHA_NBD_OSGEPL1_QRI7_euk"/>
    <property type="match status" value="1"/>
</dbReference>
<dbReference type="PANTHER" id="PTHR11735:SF6">
    <property type="entry name" value="TRNA N6-ADENOSINE THREONYLCARBAMOYLTRANSFERASE, MITOCHONDRIAL"/>
    <property type="match status" value="1"/>
</dbReference>
<dbReference type="EC" id="2.3.1.234" evidence="1"/>
<dbReference type="Pfam" id="PF00814">
    <property type="entry name" value="TsaD"/>
    <property type="match status" value="2"/>
</dbReference>
<dbReference type="Proteomes" id="UP001151582">
    <property type="component" value="Unassembled WGS sequence"/>
</dbReference>
<evidence type="ECO:0000256" key="5">
    <source>
        <dbReference type="ARBA" id="ARBA00023315"/>
    </source>
</evidence>
<keyword evidence="5 7" id="KW-0012">Acyltransferase</keyword>
<comment type="subunit">
    <text evidence="7">Homodimer.</text>
</comment>
<proteinExistence type="inferred from homology"/>
<dbReference type="InterPro" id="IPR000905">
    <property type="entry name" value="Gcp-like_dom"/>
</dbReference>
<dbReference type="PRINTS" id="PR00789">
    <property type="entry name" value="OSIALOPTASE"/>
</dbReference>
<dbReference type="HAMAP" id="MF_01445">
    <property type="entry name" value="TsaD"/>
    <property type="match status" value="1"/>
</dbReference>
<dbReference type="OrthoDB" id="10259622at2759"/>
<reference evidence="10" key="1">
    <citation type="submission" date="2022-07" db="EMBL/GenBank/DDBJ databases">
        <title>Phylogenomic reconstructions and comparative analyses of Kickxellomycotina fungi.</title>
        <authorList>
            <person name="Reynolds N.K."/>
            <person name="Stajich J.E."/>
            <person name="Barry K."/>
            <person name="Grigoriev I.V."/>
            <person name="Crous P."/>
            <person name="Smith M.E."/>
        </authorList>
    </citation>
    <scope>NUCLEOTIDE SEQUENCE</scope>
    <source>
        <strain evidence="10">RSA 567</strain>
    </source>
</reference>
<dbReference type="AlphaFoldDB" id="A0A9W8B258"/>